<feature type="non-terminal residue" evidence="2">
    <location>
        <position position="269"/>
    </location>
</feature>
<sequence length="269" mass="29183">MKPKKDGEHYNSSLKSIENPSVVPGSEKERRKAQTTWKKVTVSEDVEVIEIISSDESGDESSNTKLPSSQLDGSHANLLKRPDDEKTEDEAEASEREVSIPRKTGSAATGKKAQVSRKKQSHRIIYSSESSDDDNLSPASKPASTEVIEISSGSDSGDESSDDDVTIPPSPVSLLRSKKLRESIHDESYESDDGTILTLDDPKSARKPVRLLPPNGILAGPNRLSQMPSTPVKLRATDPSTPHTLRADSTPHPFPALPYSPSSWPLVPP</sequence>
<evidence type="ECO:0000256" key="1">
    <source>
        <dbReference type="SAM" id="MobiDB-lite"/>
    </source>
</evidence>
<dbReference type="AlphaFoldDB" id="W4K4Y5"/>
<organism evidence="2 3">
    <name type="scientific">Heterobasidion irregulare (strain TC 32-1)</name>
    <dbReference type="NCBI Taxonomy" id="747525"/>
    <lineage>
        <taxon>Eukaryota</taxon>
        <taxon>Fungi</taxon>
        <taxon>Dikarya</taxon>
        <taxon>Basidiomycota</taxon>
        <taxon>Agaricomycotina</taxon>
        <taxon>Agaricomycetes</taxon>
        <taxon>Russulales</taxon>
        <taxon>Bondarzewiaceae</taxon>
        <taxon>Heterobasidion</taxon>
        <taxon>Heterobasidion annosum species complex</taxon>
    </lineage>
</organism>
<dbReference type="InParanoid" id="W4K4Y5"/>
<protein>
    <submittedName>
        <fullName evidence="2">Uncharacterized protein</fullName>
    </submittedName>
</protein>
<proteinExistence type="predicted"/>
<evidence type="ECO:0000313" key="2">
    <source>
        <dbReference type="EMBL" id="ETW80116.1"/>
    </source>
</evidence>
<keyword evidence="3" id="KW-1185">Reference proteome</keyword>
<dbReference type="RefSeq" id="XP_009548637.1">
    <property type="nucleotide sequence ID" value="XM_009550342.1"/>
</dbReference>
<reference evidence="2 3" key="1">
    <citation type="journal article" date="2012" name="New Phytol.">
        <title>Insight into trade-off between wood decay and parasitism from the genome of a fungal forest pathogen.</title>
        <authorList>
            <person name="Olson A."/>
            <person name="Aerts A."/>
            <person name="Asiegbu F."/>
            <person name="Belbahri L."/>
            <person name="Bouzid O."/>
            <person name="Broberg A."/>
            <person name="Canback B."/>
            <person name="Coutinho P.M."/>
            <person name="Cullen D."/>
            <person name="Dalman K."/>
            <person name="Deflorio G."/>
            <person name="van Diepen L.T."/>
            <person name="Dunand C."/>
            <person name="Duplessis S."/>
            <person name="Durling M."/>
            <person name="Gonthier P."/>
            <person name="Grimwood J."/>
            <person name="Fossdal C.G."/>
            <person name="Hansson D."/>
            <person name="Henrissat B."/>
            <person name="Hietala A."/>
            <person name="Himmelstrand K."/>
            <person name="Hoffmeister D."/>
            <person name="Hogberg N."/>
            <person name="James T.Y."/>
            <person name="Karlsson M."/>
            <person name="Kohler A."/>
            <person name="Kues U."/>
            <person name="Lee Y.H."/>
            <person name="Lin Y.C."/>
            <person name="Lind M."/>
            <person name="Lindquist E."/>
            <person name="Lombard V."/>
            <person name="Lucas S."/>
            <person name="Lunden K."/>
            <person name="Morin E."/>
            <person name="Murat C."/>
            <person name="Park J."/>
            <person name="Raffaello T."/>
            <person name="Rouze P."/>
            <person name="Salamov A."/>
            <person name="Schmutz J."/>
            <person name="Solheim H."/>
            <person name="Stahlberg J."/>
            <person name="Velez H."/>
            <person name="de Vries R.P."/>
            <person name="Wiebenga A."/>
            <person name="Woodward S."/>
            <person name="Yakovlev I."/>
            <person name="Garbelotto M."/>
            <person name="Martin F."/>
            <person name="Grigoriev I.V."/>
            <person name="Stenlid J."/>
        </authorList>
    </citation>
    <scope>NUCLEOTIDE SEQUENCE [LARGE SCALE GENOMIC DNA]</scope>
    <source>
        <strain evidence="2 3">TC 32-1</strain>
    </source>
</reference>
<dbReference type="KEGG" id="hir:HETIRDRAFT_477676"/>
<feature type="compositionally biased region" description="Polar residues" evidence="1">
    <location>
        <begin position="10"/>
        <end position="19"/>
    </location>
</feature>
<feature type="compositionally biased region" description="Acidic residues" evidence="1">
    <location>
        <begin position="156"/>
        <end position="165"/>
    </location>
</feature>
<name>W4K4Y5_HETIT</name>
<dbReference type="EMBL" id="KI925460">
    <property type="protein sequence ID" value="ETW80116.1"/>
    <property type="molecule type" value="Genomic_DNA"/>
</dbReference>
<dbReference type="GeneID" id="20677772"/>
<evidence type="ECO:0000313" key="3">
    <source>
        <dbReference type="Proteomes" id="UP000030671"/>
    </source>
</evidence>
<gene>
    <name evidence="2" type="ORF">HETIRDRAFT_477676</name>
</gene>
<feature type="compositionally biased region" description="Polar residues" evidence="1">
    <location>
        <begin position="63"/>
        <end position="72"/>
    </location>
</feature>
<dbReference type="HOGENOM" id="CLU_1036456_0_0_1"/>
<dbReference type="Proteomes" id="UP000030671">
    <property type="component" value="Unassembled WGS sequence"/>
</dbReference>
<feature type="region of interest" description="Disordered" evidence="1">
    <location>
        <begin position="1"/>
        <end position="269"/>
    </location>
</feature>
<accession>W4K4Y5</accession>